<proteinExistence type="predicted"/>
<organism evidence="2 3">
    <name type="scientific">Aegilops tauschii subsp. strangulata</name>
    <name type="common">Goatgrass</name>
    <dbReference type="NCBI Taxonomy" id="200361"/>
    <lineage>
        <taxon>Eukaryota</taxon>
        <taxon>Viridiplantae</taxon>
        <taxon>Streptophyta</taxon>
        <taxon>Embryophyta</taxon>
        <taxon>Tracheophyta</taxon>
        <taxon>Spermatophyta</taxon>
        <taxon>Magnoliopsida</taxon>
        <taxon>Liliopsida</taxon>
        <taxon>Poales</taxon>
        <taxon>Poaceae</taxon>
        <taxon>BOP clade</taxon>
        <taxon>Pooideae</taxon>
        <taxon>Triticodae</taxon>
        <taxon>Triticeae</taxon>
        <taxon>Triticinae</taxon>
        <taxon>Aegilops</taxon>
    </lineage>
</organism>
<reference evidence="2" key="4">
    <citation type="submission" date="2019-03" db="UniProtKB">
        <authorList>
            <consortium name="EnsemblPlants"/>
        </authorList>
    </citation>
    <scope>IDENTIFICATION</scope>
</reference>
<evidence type="ECO:0000313" key="2">
    <source>
        <dbReference type="EnsemblPlants" id="AET5Gv21229700.1"/>
    </source>
</evidence>
<accession>A0A453MLF6</accession>
<dbReference type="EnsemblPlants" id="AET5Gv21229700.1">
    <property type="protein sequence ID" value="AET5Gv21229700.1"/>
    <property type="gene ID" value="AET5Gv21229700"/>
</dbReference>
<evidence type="ECO:0000313" key="3">
    <source>
        <dbReference type="Proteomes" id="UP000015105"/>
    </source>
</evidence>
<feature type="region of interest" description="Disordered" evidence="1">
    <location>
        <begin position="1"/>
        <end position="37"/>
    </location>
</feature>
<reference evidence="2" key="5">
    <citation type="journal article" date="2021" name="G3 (Bethesda)">
        <title>Aegilops tauschii genome assembly Aet v5.0 features greater sequence contiguity and improved annotation.</title>
        <authorList>
            <person name="Wang L."/>
            <person name="Zhu T."/>
            <person name="Rodriguez J.C."/>
            <person name="Deal K.R."/>
            <person name="Dubcovsky J."/>
            <person name="McGuire P.E."/>
            <person name="Lux T."/>
            <person name="Spannagl M."/>
            <person name="Mayer K.F.X."/>
            <person name="Baldrich P."/>
            <person name="Meyers B.C."/>
            <person name="Huo N."/>
            <person name="Gu Y.Q."/>
            <person name="Zhou H."/>
            <person name="Devos K.M."/>
            <person name="Bennetzen J.L."/>
            <person name="Unver T."/>
            <person name="Budak H."/>
            <person name="Gulick P.J."/>
            <person name="Galiba G."/>
            <person name="Kalapos B."/>
            <person name="Nelson D.R."/>
            <person name="Li P."/>
            <person name="You F.M."/>
            <person name="Luo M.C."/>
            <person name="Dvorak J."/>
        </authorList>
    </citation>
    <scope>NUCLEOTIDE SEQUENCE [LARGE SCALE GENOMIC DNA]</scope>
    <source>
        <strain evidence="2">cv. AL8/78</strain>
    </source>
</reference>
<dbReference type="Gramene" id="AET5Gv21229700.1">
    <property type="protein sequence ID" value="AET5Gv21229700.1"/>
    <property type="gene ID" value="AET5Gv21229700"/>
</dbReference>
<reference evidence="3" key="1">
    <citation type="journal article" date="2014" name="Science">
        <title>Ancient hybridizations among the ancestral genomes of bread wheat.</title>
        <authorList>
            <consortium name="International Wheat Genome Sequencing Consortium,"/>
            <person name="Marcussen T."/>
            <person name="Sandve S.R."/>
            <person name="Heier L."/>
            <person name="Spannagl M."/>
            <person name="Pfeifer M."/>
            <person name="Jakobsen K.S."/>
            <person name="Wulff B.B."/>
            <person name="Steuernagel B."/>
            <person name="Mayer K.F."/>
            <person name="Olsen O.A."/>
        </authorList>
    </citation>
    <scope>NUCLEOTIDE SEQUENCE [LARGE SCALE GENOMIC DNA]</scope>
    <source>
        <strain evidence="3">cv. AL8/78</strain>
    </source>
</reference>
<keyword evidence="3" id="KW-1185">Reference proteome</keyword>
<name>A0A453MLF6_AEGTS</name>
<protein>
    <submittedName>
        <fullName evidence="2">Uncharacterized protein</fullName>
    </submittedName>
</protein>
<reference evidence="2" key="3">
    <citation type="journal article" date="2017" name="Nature">
        <title>Genome sequence of the progenitor of the wheat D genome Aegilops tauschii.</title>
        <authorList>
            <person name="Luo M.C."/>
            <person name="Gu Y.Q."/>
            <person name="Puiu D."/>
            <person name="Wang H."/>
            <person name="Twardziok S.O."/>
            <person name="Deal K.R."/>
            <person name="Huo N."/>
            <person name="Zhu T."/>
            <person name="Wang L."/>
            <person name="Wang Y."/>
            <person name="McGuire P.E."/>
            <person name="Liu S."/>
            <person name="Long H."/>
            <person name="Ramasamy R.K."/>
            <person name="Rodriguez J.C."/>
            <person name="Van S.L."/>
            <person name="Yuan L."/>
            <person name="Wang Z."/>
            <person name="Xia Z."/>
            <person name="Xiao L."/>
            <person name="Anderson O.D."/>
            <person name="Ouyang S."/>
            <person name="Liang Y."/>
            <person name="Zimin A.V."/>
            <person name="Pertea G."/>
            <person name="Qi P."/>
            <person name="Bennetzen J.L."/>
            <person name="Dai X."/>
            <person name="Dawson M.W."/>
            <person name="Muller H.G."/>
            <person name="Kugler K."/>
            <person name="Rivarola-Duarte L."/>
            <person name="Spannagl M."/>
            <person name="Mayer K.F.X."/>
            <person name="Lu F.H."/>
            <person name="Bevan M.W."/>
            <person name="Leroy P."/>
            <person name="Li P."/>
            <person name="You F.M."/>
            <person name="Sun Q."/>
            <person name="Liu Z."/>
            <person name="Lyons E."/>
            <person name="Wicker T."/>
            <person name="Salzberg S.L."/>
            <person name="Devos K.M."/>
            <person name="Dvorak J."/>
        </authorList>
    </citation>
    <scope>NUCLEOTIDE SEQUENCE [LARGE SCALE GENOMIC DNA]</scope>
    <source>
        <strain evidence="2">cv. AL8/78</strain>
    </source>
</reference>
<reference evidence="3" key="2">
    <citation type="journal article" date="2017" name="Nat. Plants">
        <title>The Aegilops tauschii genome reveals multiple impacts of transposons.</title>
        <authorList>
            <person name="Zhao G."/>
            <person name="Zou C."/>
            <person name="Li K."/>
            <person name="Wang K."/>
            <person name="Li T."/>
            <person name="Gao L."/>
            <person name="Zhang X."/>
            <person name="Wang H."/>
            <person name="Yang Z."/>
            <person name="Liu X."/>
            <person name="Jiang W."/>
            <person name="Mao L."/>
            <person name="Kong X."/>
            <person name="Jiao Y."/>
            <person name="Jia J."/>
        </authorList>
    </citation>
    <scope>NUCLEOTIDE SEQUENCE [LARGE SCALE GENOMIC DNA]</scope>
    <source>
        <strain evidence="3">cv. AL8/78</strain>
    </source>
</reference>
<dbReference type="AlphaFoldDB" id="A0A453MLF6"/>
<evidence type="ECO:0000256" key="1">
    <source>
        <dbReference type="SAM" id="MobiDB-lite"/>
    </source>
</evidence>
<dbReference type="Proteomes" id="UP000015105">
    <property type="component" value="Chromosome 5D"/>
</dbReference>
<sequence>LLSAHHTGPACSRQSEARAAERTPIISSPFPSAPPVTAATLTARDMPAGRKRPAPSPFAGFSPFARSLLFSPASGFSRLPLTNAAKPHQGKLLNPFPGIP</sequence>